<dbReference type="RefSeq" id="WP_188700600.1">
    <property type="nucleotide sequence ID" value="NZ_BMMQ01000003.1"/>
</dbReference>
<dbReference type="PANTHER" id="PTHR30283:SF4">
    <property type="entry name" value="PEROXIDE STRESS RESISTANCE PROTEIN YAAA"/>
    <property type="match status" value="1"/>
</dbReference>
<dbReference type="PANTHER" id="PTHR30283">
    <property type="entry name" value="PEROXIDE STRESS RESPONSE PROTEIN YAAA"/>
    <property type="match status" value="1"/>
</dbReference>
<keyword evidence="2" id="KW-1185">Reference proteome</keyword>
<reference evidence="2" key="1">
    <citation type="journal article" date="2019" name="Int. J. Syst. Evol. Microbiol.">
        <title>The Global Catalogue of Microorganisms (GCM) 10K type strain sequencing project: providing services to taxonomists for standard genome sequencing and annotation.</title>
        <authorList>
            <consortium name="The Broad Institute Genomics Platform"/>
            <consortium name="The Broad Institute Genome Sequencing Center for Infectious Disease"/>
            <person name="Wu L."/>
            <person name="Ma J."/>
        </authorList>
    </citation>
    <scope>NUCLEOTIDE SEQUENCE [LARGE SCALE GENOMIC DNA]</scope>
    <source>
        <strain evidence="2">CGMCC 4.7181</strain>
    </source>
</reference>
<evidence type="ECO:0000313" key="1">
    <source>
        <dbReference type="EMBL" id="GGO62657.1"/>
    </source>
</evidence>
<comment type="caution">
    <text evidence="1">The sequence shown here is derived from an EMBL/GenBank/DDBJ whole genome shotgun (WGS) entry which is preliminary data.</text>
</comment>
<proteinExistence type="predicted"/>
<dbReference type="InterPro" id="IPR005583">
    <property type="entry name" value="YaaA"/>
</dbReference>
<dbReference type="EMBL" id="BMMQ01000003">
    <property type="protein sequence ID" value="GGO62657.1"/>
    <property type="molecule type" value="Genomic_DNA"/>
</dbReference>
<name>A0ABQ2MZF0_9MICO</name>
<evidence type="ECO:0000313" key="2">
    <source>
        <dbReference type="Proteomes" id="UP000638043"/>
    </source>
</evidence>
<sequence length="259" mass="27577">MLVLLPPSETKRPGGSGDPLRLAELVFPGLGPLRAEAIGALAELARRPEEMARILKLSQRQLREIDVNAAVSDSATLPAVDRFTGVLYDALDAGSLTGDARAWLAENAAIQTALFGPVGALDPIPAFRLSAGHRLPGLAPLKRHWAAATSVELEGCGPVLDLRSEAYRALGPVPADEDQAYVRVVNGDGRALNHFNKQTKGVFARALALAGERFDTVDAIVEWARSAGFVISREGDELLLTEESTVPDAEIFAIAGRSR</sequence>
<protein>
    <submittedName>
        <fullName evidence="1">Peroxide stress protein YaaA</fullName>
    </submittedName>
</protein>
<accession>A0ABQ2MZF0</accession>
<dbReference type="Proteomes" id="UP000638043">
    <property type="component" value="Unassembled WGS sequence"/>
</dbReference>
<dbReference type="Pfam" id="PF03883">
    <property type="entry name" value="H2O2_YaaD"/>
    <property type="match status" value="1"/>
</dbReference>
<gene>
    <name evidence="1" type="ORF">GCM10010910_13270</name>
</gene>
<organism evidence="1 2">
    <name type="scientific">Microbacterium nanhaiense</name>
    <dbReference type="NCBI Taxonomy" id="1301026"/>
    <lineage>
        <taxon>Bacteria</taxon>
        <taxon>Bacillati</taxon>
        <taxon>Actinomycetota</taxon>
        <taxon>Actinomycetes</taxon>
        <taxon>Micrococcales</taxon>
        <taxon>Microbacteriaceae</taxon>
        <taxon>Microbacterium</taxon>
    </lineage>
</organism>